<accession>A0A426USF3</accession>
<feature type="region of interest" description="Disordered" evidence="1">
    <location>
        <begin position="20"/>
        <end position="43"/>
    </location>
</feature>
<keyword evidence="2" id="KW-0732">Signal</keyword>
<dbReference type="Proteomes" id="UP000277256">
    <property type="component" value="Unassembled WGS sequence"/>
</dbReference>
<feature type="compositionally biased region" description="Low complexity" evidence="1">
    <location>
        <begin position="30"/>
        <end position="43"/>
    </location>
</feature>
<evidence type="ECO:0008006" key="5">
    <source>
        <dbReference type="Google" id="ProtNLM"/>
    </source>
</evidence>
<sequence>MRRLTALAALVLLFAAGCTTGDDPGNGEDPGTTESEAPPAPTAPVELTLTPPAGFTADTTGADREVLFTDQHVTYTFWVAGAEGGFDRIQVTSYLLSEGADTSTYDAQANLVTDYFGKLNQLISLDNYYPTIMHRQDGIYRYGEVVVDGVEVKWQDHFVFAGQYLINVTCSWDAHYAQVDAACGEVTSTFPFPEDFTAAA</sequence>
<evidence type="ECO:0000313" key="3">
    <source>
        <dbReference type="EMBL" id="RRR96454.1"/>
    </source>
</evidence>
<dbReference type="AlphaFoldDB" id="A0A426USF3"/>
<evidence type="ECO:0000256" key="1">
    <source>
        <dbReference type="SAM" id="MobiDB-lite"/>
    </source>
</evidence>
<evidence type="ECO:0000313" key="4">
    <source>
        <dbReference type="Proteomes" id="UP000277256"/>
    </source>
</evidence>
<organism evidence="3 4">
    <name type="scientific">Glycomyces terrestris</name>
    <dbReference type="NCBI Taxonomy" id="2493553"/>
    <lineage>
        <taxon>Bacteria</taxon>
        <taxon>Bacillati</taxon>
        <taxon>Actinomycetota</taxon>
        <taxon>Actinomycetes</taxon>
        <taxon>Glycomycetales</taxon>
        <taxon>Glycomycetaceae</taxon>
        <taxon>Glycomyces</taxon>
    </lineage>
</organism>
<feature type="chain" id="PRO_5038634914" description="Lipoprotein" evidence="2">
    <location>
        <begin position="22"/>
        <end position="200"/>
    </location>
</feature>
<dbReference type="OrthoDB" id="5195881at2"/>
<reference evidence="3 4" key="1">
    <citation type="submission" date="2018-12" db="EMBL/GenBank/DDBJ databases">
        <title>Glycomyces sp. YIM 121974 draft genome.</title>
        <authorList>
            <person name="Li Q."/>
        </authorList>
    </citation>
    <scope>NUCLEOTIDE SEQUENCE [LARGE SCALE GENOMIC DNA]</scope>
    <source>
        <strain evidence="3 4">YIM 121974</strain>
    </source>
</reference>
<proteinExistence type="predicted"/>
<dbReference type="EMBL" id="RSEB01000007">
    <property type="protein sequence ID" value="RRR96454.1"/>
    <property type="molecule type" value="Genomic_DNA"/>
</dbReference>
<protein>
    <recommendedName>
        <fullName evidence="5">Lipoprotein</fullName>
    </recommendedName>
</protein>
<gene>
    <name evidence="3" type="ORF">EIW28_21690</name>
</gene>
<name>A0A426USF3_9ACTN</name>
<dbReference type="PROSITE" id="PS51257">
    <property type="entry name" value="PROKAR_LIPOPROTEIN"/>
    <property type="match status" value="1"/>
</dbReference>
<keyword evidence="4" id="KW-1185">Reference proteome</keyword>
<comment type="caution">
    <text evidence="3">The sequence shown here is derived from an EMBL/GenBank/DDBJ whole genome shotgun (WGS) entry which is preliminary data.</text>
</comment>
<feature type="signal peptide" evidence="2">
    <location>
        <begin position="1"/>
        <end position="21"/>
    </location>
</feature>
<dbReference type="RefSeq" id="WP_125249810.1">
    <property type="nucleotide sequence ID" value="NZ_RSEB01000007.1"/>
</dbReference>
<evidence type="ECO:0000256" key="2">
    <source>
        <dbReference type="SAM" id="SignalP"/>
    </source>
</evidence>